<feature type="domain" description="HTH crp-type" evidence="5">
    <location>
        <begin position="145"/>
        <end position="215"/>
    </location>
</feature>
<name>A0A7W7WNZ7_9ACTN</name>
<dbReference type="InterPro" id="IPR000595">
    <property type="entry name" value="cNMP-bd_dom"/>
</dbReference>
<keyword evidence="3" id="KW-0804">Transcription</keyword>
<dbReference type="SMART" id="SM00100">
    <property type="entry name" value="cNMP"/>
    <property type="match status" value="1"/>
</dbReference>
<dbReference type="GO" id="GO:0005829">
    <property type="term" value="C:cytosol"/>
    <property type="evidence" value="ECO:0007669"/>
    <property type="project" value="TreeGrafter"/>
</dbReference>
<evidence type="ECO:0000313" key="6">
    <source>
        <dbReference type="EMBL" id="MBB4958681.1"/>
    </source>
</evidence>
<evidence type="ECO:0000259" key="4">
    <source>
        <dbReference type="PROSITE" id="PS50042"/>
    </source>
</evidence>
<evidence type="ECO:0000313" key="7">
    <source>
        <dbReference type="Proteomes" id="UP000578819"/>
    </source>
</evidence>
<accession>A0A7W7WNZ7</accession>
<protein>
    <submittedName>
        <fullName evidence="6">CRP-like cAMP-binding protein</fullName>
    </submittedName>
</protein>
<dbReference type="RefSeq" id="WP_184534738.1">
    <property type="nucleotide sequence ID" value="NZ_JACHJW010000001.1"/>
</dbReference>
<dbReference type="SUPFAM" id="SSF51206">
    <property type="entry name" value="cAMP-binding domain-like"/>
    <property type="match status" value="1"/>
</dbReference>
<comment type="caution">
    <text evidence="6">The sequence shown here is derived from an EMBL/GenBank/DDBJ whole genome shotgun (WGS) entry which is preliminary data.</text>
</comment>
<organism evidence="6 7">
    <name type="scientific">Micromonospora polyrhachis</name>
    <dbReference type="NCBI Taxonomy" id="1282883"/>
    <lineage>
        <taxon>Bacteria</taxon>
        <taxon>Bacillati</taxon>
        <taxon>Actinomycetota</taxon>
        <taxon>Actinomycetes</taxon>
        <taxon>Micromonosporales</taxon>
        <taxon>Micromonosporaceae</taxon>
        <taxon>Micromonospora</taxon>
    </lineage>
</organism>
<dbReference type="PANTHER" id="PTHR24567:SF74">
    <property type="entry name" value="HTH-TYPE TRANSCRIPTIONAL REGULATOR ARCR"/>
    <property type="match status" value="1"/>
</dbReference>
<dbReference type="PROSITE" id="PS50042">
    <property type="entry name" value="CNMP_BINDING_3"/>
    <property type="match status" value="1"/>
</dbReference>
<evidence type="ECO:0000259" key="5">
    <source>
        <dbReference type="PROSITE" id="PS51063"/>
    </source>
</evidence>
<dbReference type="Pfam" id="PF00027">
    <property type="entry name" value="cNMP_binding"/>
    <property type="match status" value="1"/>
</dbReference>
<evidence type="ECO:0000256" key="1">
    <source>
        <dbReference type="ARBA" id="ARBA00023015"/>
    </source>
</evidence>
<dbReference type="CDD" id="cd00038">
    <property type="entry name" value="CAP_ED"/>
    <property type="match status" value="1"/>
</dbReference>
<evidence type="ECO:0000256" key="2">
    <source>
        <dbReference type="ARBA" id="ARBA00023125"/>
    </source>
</evidence>
<dbReference type="EMBL" id="JACHJW010000001">
    <property type="protein sequence ID" value="MBB4958681.1"/>
    <property type="molecule type" value="Genomic_DNA"/>
</dbReference>
<dbReference type="InterPro" id="IPR014710">
    <property type="entry name" value="RmlC-like_jellyroll"/>
</dbReference>
<dbReference type="Gene3D" id="2.60.120.10">
    <property type="entry name" value="Jelly Rolls"/>
    <property type="match status" value="1"/>
</dbReference>
<keyword evidence="1" id="KW-0805">Transcription regulation</keyword>
<dbReference type="InterPro" id="IPR036390">
    <property type="entry name" value="WH_DNA-bd_sf"/>
</dbReference>
<keyword evidence="7" id="KW-1185">Reference proteome</keyword>
<dbReference type="Proteomes" id="UP000578819">
    <property type="component" value="Unassembled WGS sequence"/>
</dbReference>
<keyword evidence="2" id="KW-0238">DNA-binding</keyword>
<reference evidence="6 7" key="1">
    <citation type="submission" date="2020-08" db="EMBL/GenBank/DDBJ databases">
        <title>Sequencing the genomes of 1000 actinobacteria strains.</title>
        <authorList>
            <person name="Klenk H.-P."/>
        </authorList>
    </citation>
    <scope>NUCLEOTIDE SEQUENCE [LARGE SCALE GENOMIC DNA]</scope>
    <source>
        <strain evidence="6 7">DSM 45886</strain>
    </source>
</reference>
<dbReference type="GO" id="GO:0003700">
    <property type="term" value="F:DNA-binding transcription factor activity"/>
    <property type="evidence" value="ECO:0007669"/>
    <property type="project" value="TreeGrafter"/>
</dbReference>
<proteinExistence type="predicted"/>
<dbReference type="PROSITE" id="PS51063">
    <property type="entry name" value="HTH_CRP_2"/>
    <property type="match status" value="1"/>
</dbReference>
<gene>
    <name evidence="6" type="ORF">FHR38_002414</name>
</gene>
<dbReference type="SUPFAM" id="SSF46785">
    <property type="entry name" value="Winged helix' DNA-binding domain"/>
    <property type="match status" value="1"/>
</dbReference>
<dbReference type="PANTHER" id="PTHR24567">
    <property type="entry name" value="CRP FAMILY TRANSCRIPTIONAL REGULATORY PROTEIN"/>
    <property type="match status" value="1"/>
</dbReference>
<dbReference type="AlphaFoldDB" id="A0A7W7WNZ7"/>
<dbReference type="Pfam" id="PF13545">
    <property type="entry name" value="HTH_Crp_2"/>
    <property type="match status" value="1"/>
</dbReference>
<evidence type="ECO:0000256" key="3">
    <source>
        <dbReference type="ARBA" id="ARBA00023163"/>
    </source>
</evidence>
<feature type="domain" description="Cyclic nucleotide-binding" evidence="4">
    <location>
        <begin position="31"/>
        <end position="115"/>
    </location>
</feature>
<sequence>MNFDRAQTASGLPAYLAAQDWADLRLLGNRYAFSAGTQLLRQGDEGEFVHVILSGAVKVVRSEPTGGRTILTIRGAGDVVGDWAALDGRRRFASVSALTTLTCRLLTGAAFRQFVERPTVAAAFARYNITRSREADLRRTELAILPVRQRLARALLWLHQAASNGLQQHSLDLPQQDLAELIGASRNAVVLALGVLRSEGVIDTQRRRVAIRDVAALRQLADLADHPD</sequence>
<dbReference type="SMART" id="SM00419">
    <property type="entry name" value="HTH_CRP"/>
    <property type="match status" value="1"/>
</dbReference>
<dbReference type="InterPro" id="IPR050397">
    <property type="entry name" value="Env_Response_Regulators"/>
</dbReference>
<dbReference type="GO" id="GO:0003677">
    <property type="term" value="F:DNA binding"/>
    <property type="evidence" value="ECO:0007669"/>
    <property type="project" value="UniProtKB-KW"/>
</dbReference>
<dbReference type="InterPro" id="IPR018490">
    <property type="entry name" value="cNMP-bd_dom_sf"/>
</dbReference>
<dbReference type="InterPro" id="IPR012318">
    <property type="entry name" value="HTH_CRP"/>
</dbReference>